<evidence type="ECO:0000256" key="1">
    <source>
        <dbReference type="SAM" id="Phobius"/>
    </source>
</evidence>
<reference evidence="2 3" key="1">
    <citation type="submission" date="2018-10" db="EMBL/GenBank/DDBJ databases">
        <title>A high-quality apple genome assembly.</title>
        <authorList>
            <person name="Hu J."/>
        </authorList>
    </citation>
    <scope>NUCLEOTIDE SEQUENCE [LARGE SCALE GENOMIC DNA]</scope>
    <source>
        <strain evidence="3">cv. HFTH1</strain>
        <tissue evidence="2">Young leaf</tissue>
    </source>
</reference>
<dbReference type="Proteomes" id="UP000290289">
    <property type="component" value="Chromosome 10"/>
</dbReference>
<evidence type="ECO:0000313" key="2">
    <source>
        <dbReference type="EMBL" id="RXH87902.1"/>
    </source>
</evidence>
<protein>
    <submittedName>
        <fullName evidence="2">Uncharacterized protein</fullName>
    </submittedName>
</protein>
<keyword evidence="3" id="KW-1185">Reference proteome</keyword>
<organism evidence="2 3">
    <name type="scientific">Malus domestica</name>
    <name type="common">Apple</name>
    <name type="synonym">Pyrus malus</name>
    <dbReference type="NCBI Taxonomy" id="3750"/>
    <lineage>
        <taxon>Eukaryota</taxon>
        <taxon>Viridiplantae</taxon>
        <taxon>Streptophyta</taxon>
        <taxon>Embryophyta</taxon>
        <taxon>Tracheophyta</taxon>
        <taxon>Spermatophyta</taxon>
        <taxon>Magnoliopsida</taxon>
        <taxon>eudicotyledons</taxon>
        <taxon>Gunneridae</taxon>
        <taxon>Pentapetalae</taxon>
        <taxon>rosids</taxon>
        <taxon>fabids</taxon>
        <taxon>Rosales</taxon>
        <taxon>Rosaceae</taxon>
        <taxon>Amygdaloideae</taxon>
        <taxon>Maleae</taxon>
        <taxon>Malus</taxon>
    </lineage>
</organism>
<feature type="transmembrane region" description="Helical" evidence="1">
    <location>
        <begin position="12"/>
        <end position="35"/>
    </location>
</feature>
<proteinExistence type="predicted"/>
<keyword evidence="1" id="KW-1133">Transmembrane helix</keyword>
<name>A0A498J1P9_MALDO</name>
<dbReference type="AlphaFoldDB" id="A0A498J1P9"/>
<evidence type="ECO:0000313" key="3">
    <source>
        <dbReference type="Proteomes" id="UP000290289"/>
    </source>
</evidence>
<gene>
    <name evidence="2" type="ORF">DVH24_037547</name>
</gene>
<keyword evidence="1" id="KW-0472">Membrane</keyword>
<keyword evidence="1" id="KW-0812">Transmembrane</keyword>
<dbReference type="PANTHER" id="PTHR46238:SF8">
    <property type="entry name" value="ENDONUCLEASE_EXONUCLEASE_PHOSPHATASE DOMAIN-CONTAINING PROTEIN"/>
    <property type="match status" value="1"/>
</dbReference>
<dbReference type="PANTHER" id="PTHR46238">
    <property type="entry name" value="REVERSE TRANSCRIPTASE DOMAIN-CONTAINING PROTEIN"/>
    <property type="match status" value="1"/>
</dbReference>
<dbReference type="EMBL" id="RDQH01000336">
    <property type="protein sequence ID" value="RXH87902.1"/>
    <property type="molecule type" value="Genomic_DNA"/>
</dbReference>
<comment type="caution">
    <text evidence="2">The sequence shown here is derived from an EMBL/GenBank/DDBJ whole genome shotgun (WGS) entry which is preliminary data.</text>
</comment>
<accession>A0A498J1P9</accession>
<sequence>MYTSVCYDMKYYLAQLFLVQAYPMTAYHFLITTLLRDLIKINNFSKMAETIIRGRVGVAEIERNIRENRLQWFGHMKRRPVDAPVRRCNYEIEVQGQKARRRPRKALEEALGKDLNYLDLTEDVAQKRAQ</sequence>